<keyword evidence="10" id="KW-1185">Reference proteome</keyword>
<dbReference type="InterPro" id="IPR001608">
    <property type="entry name" value="Ala_racemase_N"/>
</dbReference>
<dbReference type="GO" id="GO:0008784">
    <property type="term" value="F:alanine racemase activity"/>
    <property type="evidence" value="ECO:0007669"/>
    <property type="project" value="UniProtKB-UniRule"/>
</dbReference>
<comment type="function">
    <text evidence="5">Catalyzes the interconversion of L-alanine and D-alanine. May also act on other amino acids.</text>
</comment>
<dbReference type="PANTHER" id="PTHR30511:SF0">
    <property type="entry name" value="ALANINE RACEMASE, CATABOLIC-RELATED"/>
    <property type="match status" value="1"/>
</dbReference>
<dbReference type="NCBIfam" id="TIGR00492">
    <property type="entry name" value="alr"/>
    <property type="match status" value="1"/>
</dbReference>
<evidence type="ECO:0000313" key="10">
    <source>
        <dbReference type="Proteomes" id="UP000464524"/>
    </source>
</evidence>
<dbReference type="Pfam" id="PF01168">
    <property type="entry name" value="Ala_racemase_N"/>
    <property type="match status" value="1"/>
</dbReference>
<evidence type="ECO:0000256" key="4">
    <source>
        <dbReference type="ARBA" id="ARBA00023235"/>
    </source>
</evidence>
<protein>
    <recommendedName>
        <fullName evidence="5">Alanine racemase</fullName>
        <ecNumber evidence="5">5.1.1.1</ecNumber>
    </recommendedName>
</protein>
<dbReference type="GO" id="GO:0030632">
    <property type="term" value="P:D-alanine biosynthetic process"/>
    <property type="evidence" value="ECO:0007669"/>
    <property type="project" value="UniProtKB-UniRule"/>
</dbReference>
<evidence type="ECO:0000256" key="3">
    <source>
        <dbReference type="ARBA" id="ARBA00022898"/>
    </source>
</evidence>
<dbReference type="UniPathway" id="UPA00042">
    <property type="reaction ID" value="UER00497"/>
</dbReference>
<evidence type="ECO:0000313" key="9">
    <source>
        <dbReference type="EMBL" id="QHJ12104.1"/>
    </source>
</evidence>
<dbReference type="Gene3D" id="2.40.37.10">
    <property type="entry name" value="Lyase, Ornithine Decarboxylase, Chain A, domain 1"/>
    <property type="match status" value="1"/>
</dbReference>
<dbReference type="InterPro" id="IPR000821">
    <property type="entry name" value="Ala_racemase"/>
</dbReference>
<dbReference type="PRINTS" id="PR00992">
    <property type="entry name" value="ALARACEMASE"/>
</dbReference>
<dbReference type="OrthoDB" id="9813814at2"/>
<feature type="active site" description="Proton acceptor; specific for D-alanine" evidence="5">
    <location>
        <position position="45"/>
    </location>
</feature>
<dbReference type="SUPFAM" id="SSF50621">
    <property type="entry name" value="Alanine racemase C-terminal domain-like"/>
    <property type="match status" value="1"/>
</dbReference>
<comment type="pathway">
    <text evidence="5">Amino-acid biosynthesis; D-alanine biosynthesis; D-alanine from L-alanine: step 1/1.</text>
</comment>
<comment type="cofactor">
    <cofactor evidence="2 5 6">
        <name>pyridoxal 5'-phosphate</name>
        <dbReference type="ChEBI" id="CHEBI:597326"/>
    </cofactor>
</comment>
<dbReference type="KEGG" id="pmes:FX988_02355"/>
<gene>
    <name evidence="9" type="ORF">FX988_02355</name>
</gene>
<keyword evidence="3 5" id="KW-0663">Pyridoxal phosphate</keyword>
<dbReference type="GO" id="GO:0030170">
    <property type="term" value="F:pyridoxal phosphate binding"/>
    <property type="evidence" value="ECO:0007669"/>
    <property type="project" value="UniProtKB-UniRule"/>
</dbReference>
<feature type="active site" description="Proton acceptor; specific for L-alanine" evidence="5">
    <location>
        <position position="270"/>
    </location>
</feature>
<sequence>MPRPISITVDLNAIRHNFDYAQSLGAKPKNGNSLDNVSQAMAVIKADAYGHGAVATARALDGKAALLAVSSIEEAVSLRQHHIKTPILLLEGCFCSSELSVLDDLNLQVVLHNQQQIEELLNASLAEPADVWLKIDTGMHRLGISMANASHTYQTLANSKNVRSVVLMTHFAMSDQPNHTLFKRQLDNFHNLVKALSTSGKLVANSAANSAAVMAAPESHGTWNRPGIMLYGISPFEHENTLSVPLIPAMQFHSKIIALRQVNAGESVGYGATWTATQPSMIATVAAGYGDGYPRTAKSGTPVMIKGQIAPLAGRVSMDMLCVDVTKLNNVKLGDDVELWGKNLSVNEVAQWAETLGYELVTRMPTRAKRVFINE</sequence>
<evidence type="ECO:0000256" key="6">
    <source>
        <dbReference type="PIRSR" id="PIRSR600821-50"/>
    </source>
</evidence>
<reference evidence="9 10" key="1">
    <citation type="submission" date="2019-12" db="EMBL/GenBank/DDBJ databases">
        <title>Genome sequencing and assembly of endphytes of Porphyra tenera.</title>
        <authorList>
            <person name="Park J.M."/>
            <person name="Shin R."/>
            <person name="Jo S.H."/>
        </authorList>
    </citation>
    <scope>NUCLEOTIDE SEQUENCE [LARGE SCALE GENOMIC DNA]</scope>
    <source>
        <strain evidence="9 10">GPM4</strain>
    </source>
</reference>
<dbReference type="InterPro" id="IPR009006">
    <property type="entry name" value="Ala_racemase/Decarboxylase_C"/>
</dbReference>
<name>A0A857JNE9_9ALTE</name>
<dbReference type="RefSeq" id="WP_160180015.1">
    <property type="nucleotide sequence ID" value="NZ_CP047656.1"/>
</dbReference>
<accession>A0A857JNE9</accession>
<dbReference type="InterPro" id="IPR020622">
    <property type="entry name" value="Ala_racemase_pyridoxalP-BS"/>
</dbReference>
<dbReference type="SMART" id="SM01005">
    <property type="entry name" value="Ala_racemase_C"/>
    <property type="match status" value="1"/>
</dbReference>
<dbReference type="AlphaFoldDB" id="A0A857JNE9"/>
<dbReference type="HAMAP" id="MF_01201">
    <property type="entry name" value="Ala_racemase"/>
    <property type="match status" value="1"/>
</dbReference>
<evidence type="ECO:0000259" key="8">
    <source>
        <dbReference type="SMART" id="SM01005"/>
    </source>
</evidence>
<feature type="binding site" evidence="5 7">
    <location>
        <position position="318"/>
    </location>
    <ligand>
        <name>substrate</name>
    </ligand>
</feature>
<proteinExistence type="inferred from homology"/>
<dbReference type="EC" id="5.1.1.1" evidence="5"/>
<dbReference type="PROSITE" id="PS00395">
    <property type="entry name" value="ALANINE_RACEMASE"/>
    <property type="match status" value="1"/>
</dbReference>
<comment type="similarity">
    <text evidence="5">Belongs to the alanine racemase family.</text>
</comment>
<dbReference type="InterPro" id="IPR029066">
    <property type="entry name" value="PLP-binding_barrel"/>
</dbReference>
<evidence type="ECO:0000256" key="1">
    <source>
        <dbReference type="ARBA" id="ARBA00000316"/>
    </source>
</evidence>
<feature type="binding site" evidence="5 7">
    <location>
        <position position="141"/>
    </location>
    <ligand>
        <name>substrate</name>
    </ligand>
</feature>
<dbReference type="Pfam" id="PF00842">
    <property type="entry name" value="Ala_racemase_C"/>
    <property type="match status" value="1"/>
</dbReference>
<organism evidence="9 10">
    <name type="scientific">Paraglaciecola mesophila</name>
    <dbReference type="NCBI Taxonomy" id="197222"/>
    <lineage>
        <taxon>Bacteria</taxon>
        <taxon>Pseudomonadati</taxon>
        <taxon>Pseudomonadota</taxon>
        <taxon>Gammaproteobacteria</taxon>
        <taxon>Alteromonadales</taxon>
        <taxon>Alteromonadaceae</taxon>
        <taxon>Paraglaciecola</taxon>
    </lineage>
</organism>
<dbReference type="EMBL" id="CP047656">
    <property type="protein sequence ID" value="QHJ12104.1"/>
    <property type="molecule type" value="Genomic_DNA"/>
</dbReference>
<dbReference type="FunFam" id="3.20.20.10:FF:000002">
    <property type="entry name" value="Alanine racemase"/>
    <property type="match status" value="1"/>
</dbReference>
<evidence type="ECO:0000256" key="2">
    <source>
        <dbReference type="ARBA" id="ARBA00001933"/>
    </source>
</evidence>
<evidence type="ECO:0000256" key="5">
    <source>
        <dbReference type="HAMAP-Rule" id="MF_01201"/>
    </source>
</evidence>
<dbReference type="CDD" id="cd06827">
    <property type="entry name" value="PLPDE_III_AR_proteobact"/>
    <property type="match status" value="1"/>
</dbReference>
<comment type="catalytic activity">
    <reaction evidence="1 5">
        <text>L-alanine = D-alanine</text>
        <dbReference type="Rhea" id="RHEA:20249"/>
        <dbReference type="ChEBI" id="CHEBI:57416"/>
        <dbReference type="ChEBI" id="CHEBI:57972"/>
        <dbReference type="EC" id="5.1.1.1"/>
    </reaction>
</comment>
<evidence type="ECO:0000256" key="7">
    <source>
        <dbReference type="PIRSR" id="PIRSR600821-52"/>
    </source>
</evidence>
<feature type="domain" description="Alanine racemase C-terminal" evidence="8">
    <location>
        <begin position="249"/>
        <end position="373"/>
    </location>
</feature>
<dbReference type="GO" id="GO:0005829">
    <property type="term" value="C:cytosol"/>
    <property type="evidence" value="ECO:0007669"/>
    <property type="project" value="TreeGrafter"/>
</dbReference>
<feature type="modified residue" description="N6-(pyridoxal phosphate)lysine" evidence="5 6">
    <location>
        <position position="45"/>
    </location>
</feature>
<dbReference type="InterPro" id="IPR011079">
    <property type="entry name" value="Ala_racemase_C"/>
</dbReference>
<dbReference type="Gene3D" id="3.20.20.10">
    <property type="entry name" value="Alanine racemase"/>
    <property type="match status" value="1"/>
</dbReference>
<dbReference type="PANTHER" id="PTHR30511">
    <property type="entry name" value="ALANINE RACEMASE"/>
    <property type="match status" value="1"/>
</dbReference>
<keyword evidence="4 5" id="KW-0413">Isomerase</keyword>
<dbReference type="SUPFAM" id="SSF51419">
    <property type="entry name" value="PLP-binding barrel"/>
    <property type="match status" value="1"/>
</dbReference>
<dbReference type="Proteomes" id="UP000464524">
    <property type="component" value="Chromosome"/>
</dbReference>